<comment type="caution">
    <text evidence="10">The sequence shown here is derived from an EMBL/GenBank/DDBJ whole genome shotgun (WGS) entry which is preliminary data.</text>
</comment>
<dbReference type="EMBL" id="JAFEMC010000004">
    <property type="protein sequence ID" value="MBM6577415.1"/>
    <property type="molecule type" value="Genomic_DNA"/>
</dbReference>
<feature type="binding site" evidence="7">
    <location>
        <position position="494"/>
    </location>
    <ligand>
        <name>Mg(2+)</name>
        <dbReference type="ChEBI" id="CHEBI:18420"/>
    </ligand>
</feature>
<evidence type="ECO:0000256" key="1">
    <source>
        <dbReference type="ARBA" id="ARBA00007404"/>
    </source>
</evidence>
<gene>
    <name evidence="7 10" type="primary">pnp</name>
    <name evidence="10" type="ORF">ILT43_13615</name>
</gene>
<keyword evidence="4 7" id="KW-0548">Nucleotidyltransferase</keyword>
<dbReference type="RefSeq" id="WP_204199523.1">
    <property type="nucleotide sequence ID" value="NZ_JAFEMC010000004.1"/>
</dbReference>
<dbReference type="SUPFAM" id="SSF54791">
    <property type="entry name" value="Eukaryotic type KH-domain (KH-domain type I)"/>
    <property type="match status" value="1"/>
</dbReference>
<dbReference type="Pfam" id="PF01138">
    <property type="entry name" value="RNase_PH"/>
    <property type="match status" value="2"/>
</dbReference>
<evidence type="ECO:0000256" key="3">
    <source>
        <dbReference type="ARBA" id="ARBA00022679"/>
    </source>
</evidence>
<protein>
    <recommendedName>
        <fullName evidence="7">Polyribonucleotide nucleotidyltransferase</fullName>
        <ecNumber evidence="7">2.7.7.8</ecNumber>
    </recommendedName>
    <alternativeName>
        <fullName evidence="7">Polynucleotide phosphorylase</fullName>
        <shortName evidence="7">PNPase</shortName>
    </alternativeName>
</protein>
<feature type="compositionally biased region" description="Basic and acidic residues" evidence="8">
    <location>
        <begin position="726"/>
        <end position="743"/>
    </location>
</feature>
<dbReference type="InterPro" id="IPR036345">
    <property type="entry name" value="ExoRNase_PH_dom2_sf"/>
</dbReference>
<dbReference type="InterPro" id="IPR036612">
    <property type="entry name" value="KH_dom_type_1_sf"/>
</dbReference>
<dbReference type="SUPFAM" id="SSF46915">
    <property type="entry name" value="Polynucleotide phosphorylase/guanosine pentaphosphate synthase (PNPase/GPSI), domain 3"/>
    <property type="match status" value="1"/>
</dbReference>
<feature type="binding site" evidence="7">
    <location>
        <position position="488"/>
    </location>
    <ligand>
        <name>Mg(2+)</name>
        <dbReference type="ChEBI" id="CHEBI:18420"/>
    </ligand>
</feature>
<comment type="similarity">
    <text evidence="1 7">Belongs to the polyribonucleotide nucleotidyltransferase family.</text>
</comment>
<keyword evidence="7" id="KW-0479">Metal-binding</keyword>
<feature type="region of interest" description="Disordered" evidence="8">
    <location>
        <begin position="692"/>
        <end position="801"/>
    </location>
</feature>
<dbReference type="InterPro" id="IPR012340">
    <property type="entry name" value="NA-bd_OB-fold"/>
</dbReference>
<dbReference type="Gene3D" id="3.30.230.70">
    <property type="entry name" value="GHMP Kinase, N-terminal domain"/>
    <property type="match status" value="2"/>
</dbReference>
<dbReference type="InterPro" id="IPR012162">
    <property type="entry name" value="PNPase"/>
</dbReference>
<dbReference type="PROSITE" id="PS50084">
    <property type="entry name" value="KH_TYPE_1"/>
    <property type="match status" value="1"/>
</dbReference>
<dbReference type="InterPro" id="IPR015848">
    <property type="entry name" value="PNPase_PH_RNA-bd_bac/org-type"/>
</dbReference>
<dbReference type="InterPro" id="IPR003029">
    <property type="entry name" value="S1_domain"/>
</dbReference>
<keyword evidence="5 7" id="KW-0460">Magnesium</keyword>
<dbReference type="CDD" id="cd11364">
    <property type="entry name" value="RNase_PH_PNPase_2"/>
    <property type="match status" value="1"/>
</dbReference>
<dbReference type="SUPFAM" id="SSF54211">
    <property type="entry name" value="Ribosomal protein S5 domain 2-like"/>
    <property type="match status" value="2"/>
</dbReference>
<dbReference type="InterPro" id="IPR001247">
    <property type="entry name" value="ExoRNase_PH_dom1"/>
</dbReference>
<evidence type="ECO:0000259" key="9">
    <source>
        <dbReference type="PROSITE" id="PS50126"/>
    </source>
</evidence>
<keyword evidence="2 7" id="KW-0963">Cytoplasm</keyword>
<dbReference type="Pfam" id="PF03725">
    <property type="entry name" value="RNase_PH_C"/>
    <property type="match status" value="1"/>
</dbReference>
<evidence type="ECO:0000313" key="11">
    <source>
        <dbReference type="Proteomes" id="UP000763641"/>
    </source>
</evidence>
<comment type="subcellular location">
    <subcellularLocation>
        <location evidence="7">Cytoplasm</location>
    </subcellularLocation>
</comment>
<dbReference type="PIRSF" id="PIRSF005499">
    <property type="entry name" value="PNPase"/>
    <property type="match status" value="1"/>
</dbReference>
<dbReference type="InterPro" id="IPR004088">
    <property type="entry name" value="KH_dom_type_1"/>
</dbReference>
<comment type="catalytic activity">
    <reaction evidence="7">
        <text>RNA(n+1) + phosphate = RNA(n) + a ribonucleoside 5'-diphosphate</text>
        <dbReference type="Rhea" id="RHEA:22096"/>
        <dbReference type="Rhea" id="RHEA-COMP:14527"/>
        <dbReference type="Rhea" id="RHEA-COMP:17342"/>
        <dbReference type="ChEBI" id="CHEBI:43474"/>
        <dbReference type="ChEBI" id="CHEBI:57930"/>
        <dbReference type="ChEBI" id="CHEBI:140395"/>
        <dbReference type="EC" id="2.7.7.8"/>
    </reaction>
</comment>
<sequence length="801" mass="85930">MFDTKTVTTQWGGKTLTLETGRVARQADGAVLATLGETVVLCAVTAAKSVKEGQDFFPLTVHYQEKYSAAGRIPGGFFKRERGATEKETLTSRLIDRPIRPLFPEEFLNEINVICQVLSYDGENEPDILAMVAASAALTISGVPFMGPIGAARVGYVEGEYVLNPTIDQVKSGELDLVVAATHDAVMMVESEAKELSEEVMLGAVMFAHKASQQVIDAIIDLAEQAAKEPWELKAGVDAKAVKAKLKAIIGNDLTAAYKLRDKQARQTAINEARTKARTELEGLKHENPAEYLASLKLVKKLEADIVRGAILKDGVRIDGRTTTQIRPIEAMVHFLPRAHGSALFTRGETQSICTTTLGTRDAEQMIDGLNGLNYEHFMLHYNFPPYSVGEVGRFGAPGRREVGHGKLAWRALHPVLPTKEEFPYTIRVLSDITESNGSSSMATVCGGSLSMMDAGVPLKRPVSGIAMGLILEGKDFAVLSDILGDEDHLGDMDFKVAGTSEGITSLQMDIKIAGITEEIMKVALAQAHEGRAHILGEMAKALDSTRSELSAHAPRIESFTIDKSKIREVIGTGGKVIREIVATTGAKVDIDDEGVIKVSSSDPAQIEAAIKWIKGLVEEAEVGKIYDGKVVNLVDFGAFVNFMGGKDGLVHVSEIKNERVEKVADVLSEGQDVKVKVLEIDPRGKVRLSMRVVDQETGAELEDTRPAREPREGGDRGPRGPRSGGGDRDGGRDGGRGGDRGPRGGGEGGGRGGPRRDRGDRGPRSDGGGDRAPRSGGNDANDDRGPAPEFAPAFLTGDRD</sequence>
<dbReference type="InterPro" id="IPR027408">
    <property type="entry name" value="PNPase/RNase_PH_dom_sf"/>
</dbReference>
<evidence type="ECO:0000256" key="6">
    <source>
        <dbReference type="ARBA" id="ARBA00022884"/>
    </source>
</evidence>
<dbReference type="Gene3D" id="3.30.1370.10">
    <property type="entry name" value="K Homology domain, type 1"/>
    <property type="match status" value="1"/>
</dbReference>
<dbReference type="SMART" id="SM00322">
    <property type="entry name" value="KH"/>
    <property type="match status" value="1"/>
</dbReference>
<dbReference type="CDD" id="cd02393">
    <property type="entry name" value="KH-I_PNPase"/>
    <property type="match status" value="1"/>
</dbReference>
<dbReference type="InterPro" id="IPR020568">
    <property type="entry name" value="Ribosomal_Su5_D2-typ_SF"/>
</dbReference>
<evidence type="ECO:0000256" key="5">
    <source>
        <dbReference type="ARBA" id="ARBA00022842"/>
    </source>
</evidence>
<dbReference type="SUPFAM" id="SSF55666">
    <property type="entry name" value="Ribonuclease PH domain 2-like"/>
    <property type="match status" value="2"/>
</dbReference>
<reference evidence="10 11" key="1">
    <citation type="submission" date="2020-12" db="EMBL/GenBank/DDBJ databases">
        <title>Sphingomonas sp.</title>
        <authorList>
            <person name="Kim M.K."/>
        </authorList>
    </citation>
    <scope>NUCLEOTIDE SEQUENCE [LARGE SCALE GENOMIC DNA]</scope>
    <source>
        <strain evidence="10 11">BT552</strain>
    </source>
</reference>
<dbReference type="Pfam" id="PF03726">
    <property type="entry name" value="PNPase"/>
    <property type="match status" value="1"/>
</dbReference>
<evidence type="ECO:0000256" key="8">
    <source>
        <dbReference type="SAM" id="MobiDB-lite"/>
    </source>
</evidence>
<comment type="function">
    <text evidence="7">Involved in mRNA degradation. Catalyzes the phosphorolysis of single-stranded polyribonucleotides processively in the 3'- to 5'-direction.</text>
</comment>
<proteinExistence type="inferred from homology"/>
<feature type="domain" description="S1 motif" evidence="9">
    <location>
        <begin position="624"/>
        <end position="692"/>
    </location>
</feature>
<dbReference type="GO" id="GO:0004654">
    <property type="term" value="F:polyribonucleotide nucleotidyltransferase activity"/>
    <property type="evidence" value="ECO:0007669"/>
    <property type="project" value="UniProtKB-EC"/>
</dbReference>
<keyword evidence="3 7" id="KW-0808">Transferase</keyword>
<keyword evidence="6 7" id="KW-0694">RNA-binding</keyword>
<organism evidence="10 11">
    <name type="scientific">Sphingomonas longa</name>
    <dbReference type="NCBI Taxonomy" id="2778730"/>
    <lineage>
        <taxon>Bacteria</taxon>
        <taxon>Pseudomonadati</taxon>
        <taxon>Pseudomonadota</taxon>
        <taxon>Alphaproteobacteria</taxon>
        <taxon>Sphingomonadales</taxon>
        <taxon>Sphingomonadaceae</taxon>
        <taxon>Sphingomonas</taxon>
    </lineage>
</organism>
<dbReference type="CDD" id="cd04472">
    <property type="entry name" value="S1_PNPase"/>
    <property type="match status" value="1"/>
</dbReference>
<evidence type="ECO:0000256" key="2">
    <source>
        <dbReference type="ARBA" id="ARBA00022490"/>
    </source>
</evidence>
<evidence type="ECO:0000256" key="4">
    <source>
        <dbReference type="ARBA" id="ARBA00022695"/>
    </source>
</evidence>
<dbReference type="Proteomes" id="UP000763641">
    <property type="component" value="Unassembled WGS sequence"/>
</dbReference>
<dbReference type="SMART" id="SM00316">
    <property type="entry name" value="S1"/>
    <property type="match status" value="1"/>
</dbReference>
<dbReference type="InterPro" id="IPR004087">
    <property type="entry name" value="KH_dom"/>
</dbReference>
<dbReference type="PANTHER" id="PTHR11252">
    <property type="entry name" value="POLYRIBONUCLEOTIDE NUCLEOTIDYLTRANSFERASE"/>
    <property type="match status" value="1"/>
</dbReference>
<dbReference type="NCBIfam" id="NF008805">
    <property type="entry name" value="PRK11824.1"/>
    <property type="match status" value="1"/>
</dbReference>
<dbReference type="SUPFAM" id="SSF50249">
    <property type="entry name" value="Nucleic acid-binding proteins"/>
    <property type="match status" value="1"/>
</dbReference>
<evidence type="ECO:0000256" key="7">
    <source>
        <dbReference type="HAMAP-Rule" id="MF_01595"/>
    </source>
</evidence>
<dbReference type="CDD" id="cd11363">
    <property type="entry name" value="RNase_PH_PNPase_1"/>
    <property type="match status" value="1"/>
</dbReference>
<dbReference type="EC" id="2.7.7.8" evidence="7"/>
<accession>A0ABS2D913</accession>
<dbReference type="Pfam" id="PF00013">
    <property type="entry name" value="KH_1"/>
    <property type="match status" value="1"/>
</dbReference>
<dbReference type="InterPro" id="IPR036456">
    <property type="entry name" value="PNPase_PH_RNA-bd_sf"/>
</dbReference>
<dbReference type="Gene3D" id="2.40.50.140">
    <property type="entry name" value="Nucleic acid-binding proteins"/>
    <property type="match status" value="1"/>
</dbReference>
<comment type="cofactor">
    <cofactor evidence="7">
        <name>Mg(2+)</name>
        <dbReference type="ChEBI" id="CHEBI:18420"/>
    </cofactor>
</comment>
<feature type="compositionally biased region" description="Basic and acidic residues" evidence="8">
    <location>
        <begin position="755"/>
        <end position="774"/>
    </location>
</feature>
<dbReference type="PROSITE" id="PS50126">
    <property type="entry name" value="S1"/>
    <property type="match status" value="1"/>
</dbReference>
<dbReference type="HAMAP" id="MF_01595">
    <property type="entry name" value="PNPase"/>
    <property type="match status" value="1"/>
</dbReference>
<feature type="compositionally biased region" description="Gly residues" evidence="8">
    <location>
        <begin position="744"/>
        <end position="753"/>
    </location>
</feature>
<evidence type="ECO:0000313" key="10">
    <source>
        <dbReference type="EMBL" id="MBM6577415.1"/>
    </source>
</evidence>
<dbReference type="Pfam" id="PF00575">
    <property type="entry name" value="S1"/>
    <property type="match status" value="1"/>
</dbReference>
<name>A0ABS2D913_9SPHN</name>
<dbReference type="PANTHER" id="PTHR11252:SF0">
    <property type="entry name" value="POLYRIBONUCLEOTIDE NUCLEOTIDYLTRANSFERASE 1, MITOCHONDRIAL"/>
    <property type="match status" value="1"/>
</dbReference>
<feature type="compositionally biased region" description="Basic and acidic residues" evidence="8">
    <location>
        <begin position="703"/>
        <end position="719"/>
    </location>
</feature>
<keyword evidence="11" id="KW-1185">Reference proteome</keyword>
<dbReference type="NCBIfam" id="TIGR03591">
    <property type="entry name" value="polynuc_phos"/>
    <property type="match status" value="1"/>
</dbReference>
<dbReference type="InterPro" id="IPR015847">
    <property type="entry name" value="ExoRNase_PH_dom2"/>
</dbReference>